<evidence type="ECO:0000259" key="4">
    <source>
        <dbReference type="Pfam" id="PF13193"/>
    </source>
</evidence>
<dbReference type="InterPro" id="IPR042099">
    <property type="entry name" value="ANL_N_sf"/>
</dbReference>
<dbReference type="NCBIfam" id="NF004837">
    <property type="entry name" value="PRK06187.1"/>
    <property type="match status" value="1"/>
</dbReference>
<dbReference type="GO" id="GO:0031956">
    <property type="term" value="F:medium-chain fatty acid-CoA ligase activity"/>
    <property type="evidence" value="ECO:0007669"/>
    <property type="project" value="TreeGrafter"/>
</dbReference>
<dbReference type="EMBL" id="PGTK01000006">
    <property type="protein sequence ID" value="PJF30855.1"/>
    <property type="molecule type" value="Genomic_DNA"/>
</dbReference>
<organism evidence="5 6">
    <name type="scientific">Candidatus Thermofonsia Clade 1 bacterium</name>
    <dbReference type="NCBI Taxonomy" id="2364210"/>
    <lineage>
        <taxon>Bacteria</taxon>
        <taxon>Bacillati</taxon>
        <taxon>Chloroflexota</taxon>
        <taxon>Candidatus Thermofontia</taxon>
        <taxon>Candidatus Thermofonsia Clade 1</taxon>
    </lineage>
</organism>
<dbReference type="AlphaFoldDB" id="A0A2M8NZY2"/>
<accession>A0A2M8NZY2</accession>
<dbReference type="CDD" id="cd17631">
    <property type="entry name" value="FACL_FadD13-like"/>
    <property type="match status" value="1"/>
</dbReference>
<dbReference type="Proteomes" id="UP000228921">
    <property type="component" value="Unassembled WGS sequence"/>
</dbReference>
<feature type="domain" description="AMP-dependent synthetase/ligase" evidence="3">
    <location>
        <begin position="11"/>
        <end position="372"/>
    </location>
</feature>
<evidence type="ECO:0000259" key="3">
    <source>
        <dbReference type="Pfam" id="PF00501"/>
    </source>
</evidence>
<dbReference type="InterPro" id="IPR045851">
    <property type="entry name" value="AMP-bd_C_sf"/>
</dbReference>
<dbReference type="FunFam" id="3.30.300.30:FF:000008">
    <property type="entry name" value="2,3-dihydroxybenzoate-AMP ligase"/>
    <property type="match status" value="1"/>
</dbReference>
<reference evidence="5 6" key="1">
    <citation type="submission" date="2017-11" db="EMBL/GenBank/DDBJ databases">
        <title>Evolution of Phototrophy in the Chloroflexi Phylum Driven by Horizontal Gene Transfer.</title>
        <authorList>
            <person name="Ward L.M."/>
            <person name="Hemp J."/>
            <person name="Shih P.M."/>
            <person name="Mcglynn S.E."/>
            <person name="Fischer W."/>
        </authorList>
    </citation>
    <scope>NUCLEOTIDE SEQUENCE [LARGE SCALE GENOMIC DNA]</scope>
    <source>
        <strain evidence="5">CP2_2F</strain>
    </source>
</reference>
<dbReference type="Pfam" id="PF00501">
    <property type="entry name" value="AMP-binding"/>
    <property type="match status" value="1"/>
</dbReference>
<dbReference type="Gene3D" id="3.40.50.12780">
    <property type="entry name" value="N-terminal domain of ligase-like"/>
    <property type="match status" value="1"/>
</dbReference>
<evidence type="ECO:0000256" key="2">
    <source>
        <dbReference type="ARBA" id="ARBA00022598"/>
    </source>
</evidence>
<dbReference type="InterPro" id="IPR025110">
    <property type="entry name" value="AMP-bd_C"/>
</dbReference>
<gene>
    <name evidence="5" type="ORF">CUN51_06630</name>
</gene>
<dbReference type="PANTHER" id="PTHR43201">
    <property type="entry name" value="ACYL-COA SYNTHETASE"/>
    <property type="match status" value="1"/>
</dbReference>
<comment type="similarity">
    <text evidence="1">Belongs to the ATP-dependent AMP-binding enzyme family.</text>
</comment>
<name>A0A2M8NZY2_9CHLR</name>
<dbReference type="InterPro" id="IPR020845">
    <property type="entry name" value="AMP-binding_CS"/>
</dbReference>
<protein>
    <submittedName>
        <fullName evidence="5">Long-chain fatty acid--CoA ligase</fullName>
    </submittedName>
</protein>
<dbReference type="Gene3D" id="3.30.300.30">
    <property type="match status" value="1"/>
</dbReference>
<dbReference type="InterPro" id="IPR000873">
    <property type="entry name" value="AMP-dep_synth/lig_dom"/>
</dbReference>
<dbReference type="Pfam" id="PF13193">
    <property type="entry name" value="AMP-binding_C"/>
    <property type="match status" value="1"/>
</dbReference>
<dbReference type="PANTHER" id="PTHR43201:SF5">
    <property type="entry name" value="MEDIUM-CHAIN ACYL-COA LIGASE ACSF2, MITOCHONDRIAL"/>
    <property type="match status" value="1"/>
</dbReference>
<keyword evidence="2 5" id="KW-0436">Ligase</keyword>
<feature type="domain" description="AMP-binding enzyme C-terminal" evidence="4">
    <location>
        <begin position="423"/>
        <end position="498"/>
    </location>
</feature>
<sequence length="515" mass="56438">MYIGDIAGKRALYTPEALAVVDSGKTPHLHLTYRQLNERANRLGNWLRVQGIGKGDVVAILARDGVEYLDLFFACGKLGAILALYNWRSHPRELLGILANTQPKLLFFSGEFGESAHFLKQACFRLQGLVHYEGGGVLGSYDYAEILANSPDTPVFNDSVEAEDTACLIFTGGTTGLPKAAQISHRMIAWNTLNTIIHDLRHGDITVNVFPMFHTGGLLVYTTPLLILGGTVVLTRQFDAARVLDLIQQYGATVFAGVPTMYQMMTQAPNWASADLSKLRFCTSGGAPLPVTLVEQFQREKGVRFKQGFGMTEFGPGVFALAPEDAIRKAGSIGRPNFFIDARIVDDNNQPVPVGEVGELVLKGQSALSGYYNNPEASAAAFDEQGWFHTGDLARCDEEGYFYIVDRKKDMFISGGENIYPAEIEQVLYKHPAVHQCAVIGVPDPKWGEVGKACVVLKPNATATPEELIAHMSEHLARYKVPKSVEIMDSLPISAAGKILKRELRALFVQNTETN</sequence>
<comment type="caution">
    <text evidence="5">The sequence shown here is derived from an EMBL/GenBank/DDBJ whole genome shotgun (WGS) entry which is preliminary data.</text>
</comment>
<evidence type="ECO:0000313" key="6">
    <source>
        <dbReference type="Proteomes" id="UP000228921"/>
    </source>
</evidence>
<dbReference type="SUPFAM" id="SSF56801">
    <property type="entry name" value="Acetyl-CoA synthetase-like"/>
    <property type="match status" value="1"/>
</dbReference>
<proteinExistence type="inferred from homology"/>
<evidence type="ECO:0000256" key="1">
    <source>
        <dbReference type="ARBA" id="ARBA00006432"/>
    </source>
</evidence>
<dbReference type="PROSITE" id="PS00455">
    <property type="entry name" value="AMP_BINDING"/>
    <property type="match status" value="1"/>
</dbReference>
<dbReference type="GO" id="GO:0006631">
    <property type="term" value="P:fatty acid metabolic process"/>
    <property type="evidence" value="ECO:0007669"/>
    <property type="project" value="TreeGrafter"/>
</dbReference>
<evidence type="ECO:0000313" key="5">
    <source>
        <dbReference type="EMBL" id="PJF30855.1"/>
    </source>
</evidence>